<evidence type="ECO:0000256" key="5">
    <source>
        <dbReference type="PIRNR" id="PIRNR000185"/>
    </source>
</evidence>
<dbReference type="Gene3D" id="3.40.50.720">
    <property type="entry name" value="NAD(P)-binding Rossmann-like Domain"/>
    <property type="match status" value="1"/>
</dbReference>
<evidence type="ECO:0000256" key="9">
    <source>
        <dbReference type="RuleBase" id="RU004417"/>
    </source>
</evidence>
<dbReference type="EMBL" id="QQAX01000016">
    <property type="protein sequence ID" value="RDI42064.1"/>
    <property type="molecule type" value="Genomic_DNA"/>
</dbReference>
<feature type="site" description="Important for catalysis" evidence="8">
    <location>
        <position position="142"/>
    </location>
</feature>
<evidence type="ECO:0000259" key="10">
    <source>
        <dbReference type="SMART" id="SM00839"/>
    </source>
</evidence>
<accession>A0A370GI49</accession>
<comment type="caution">
    <text evidence="11">The sequence shown here is derived from an EMBL/GenBank/DDBJ whole genome shotgun (WGS) entry which is preliminary data.</text>
</comment>
<feature type="binding site" evidence="7">
    <location>
        <position position="354"/>
    </location>
    <ligand>
        <name>substrate</name>
    </ligand>
</feature>
<dbReference type="GO" id="GO:0004354">
    <property type="term" value="F:glutamate dehydrogenase (NADP+) activity"/>
    <property type="evidence" value="ECO:0007669"/>
    <property type="project" value="UniProtKB-EC"/>
</dbReference>
<feature type="binding site" evidence="7">
    <location>
        <position position="217"/>
    </location>
    <ligand>
        <name>NAD(+)</name>
        <dbReference type="ChEBI" id="CHEBI:57540"/>
    </ligand>
</feature>
<dbReference type="PIRSF" id="PIRSF000185">
    <property type="entry name" value="Glu_DH"/>
    <property type="match status" value="1"/>
</dbReference>
<feature type="binding site" evidence="7">
    <location>
        <position position="66"/>
    </location>
    <ligand>
        <name>substrate</name>
    </ligand>
</feature>
<dbReference type="PRINTS" id="PR00082">
    <property type="entry name" value="GLFDHDRGNASE"/>
</dbReference>
<comment type="catalytic activity">
    <reaction evidence="4">
        <text>L-glutamate + NADP(+) + H2O = 2-oxoglutarate + NH4(+) + NADPH + H(+)</text>
        <dbReference type="Rhea" id="RHEA:11612"/>
        <dbReference type="ChEBI" id="CHEBI:15377"/>
        <dbReference type="ChEBI" id="CHEBI:15378"/>
        <dbReference type="ChEBI" id="CHEBI:16810"/>
        <dbReference type="ChEBI" id="CHEBI:28938"/>
        <dbReference type="ChEBI" id="CHEBI:29985"/>
        <dbReference type="ChEBI" id="CHEBI:57783"/>
        <dbReference type="ChEBI" id="CHEBI:58349"/>
        <dbReference type="EC" id="1.4.1.4"/>
    </reaction>
</comment>
<keyword evidence="12" id="KW-1185">Reference proteome</keyword>
<dbReference type="GO" id="GO:0004352">
    <property type="term" value="F:glutamate dehydrogenase (NAD+) activity"/>
    <property type="evidence" value="ECO:0007669"/>
    <property type="project" value="TreeGrafter"/>
</dbReference>
<evidence type="ECO:0000313" key="12">
    <source>
        <dbReference type="Proteomes" id="UP000254720"/>
    </source>
</evidence>
<dbReference type="Pfam" id="PF02812">
    <property type="entry name" value="ELFV_dehydrog_N"/>
    <property type="match status" value="1"/>
</dbReference>
<feature type="binding site" evidence="7">
    <location>
        <position position="186"/>
    </location>
    <ligand>
        <name>NAD(+)</name>
        <dbReference type="ChEBI" id="CHEBI:57540"/>
    </ligand>
</feature>
<dbReference type="InterPro" id="IPR006097">
    <property type="entry name" value="Glu/Leu/Phe/Val/Trp_DH_dimer"/>
</dbReference>
<dbReference type="InterPro" id="IPR033922">
    <property type="entry name" value="NAD_bind_Glu_DH"/>
</dbReference>
<dbReference type="Pfam" id="PF00208">
    <property type="entry name" value="ELFV_dehydrog"/>
    <property type="match status" value="1"/>
</dbReference>
<dbReference type="GO" id="GO:0006538">
    <property type="term" value="P:L-glutamate catabolic process"/>
    <property type="evidence" value="ECO:0007669"/>
    <property type="project" value="TreeGrafter"/>
</dbReference>
<dbReference type="InterPro" id="IPR006095">
    <property type="entry name" value="Glu/Leu/Phe/Val/Trp_DH"/>
</dbReference>
<dbReference type="InterPro" id="IPR036291">
    <property type="entry name" value="NAD(P)-bd_dom_sf"/>
</dbReference>
<dbReference type="InterPro" id="IPR033524">
    <property type="entry name" value="Glu/Leu/Phe/Val_DH_AS"/>
</dbReference>
<evidence type="ECO:0000256" key="8">
    <source>
        <dbReference type="PIRSR" id="PIRSR000185-3"/>
    </source>
</evidence>
<keyword evidence="7" id="KW-0520">NAD</keyword>
<dbReference type="InterPro" id="IPR006096">
    <property type="entry name" value="Glu/Leu/Phe/Val/Trp_DH_C"/>
</dbReference>
<evidence type="ECO:0000313" key="11">
    <source>
        <dbReference type="EMBL" id="RDI42064.1"/>
    </source>
</evidence>
<dbReference type="Gene3D" id="3.40.50.10860">
    <property type="entry name" value="Leucine Dehydrogenase, chain A, domain 1"/>
    <property type="match status" value="1"/>
</dbReference>
<gene>
    <name evidence="11" type="ORF">C8D86_11618</name>
</gene>
<dbReference type="PANTHER" id="PTHR11606:SF13">
    <property type="entry name" value="GLUTAMATE DEHYDROGENASE 1, MITOCHONDRIAL"/>
    <property type="match status" value="1"/>
</dbReference>
<comment type="similarity">
    <text evidence="2 5 9">Belongs to the Glu/Leu/Phe/Val dehydrogenases family.</text>
</comment>
<dbReference type="SMART" id="SM00839">
    <property type="entry name" value="ELFV_dehydrog"/>
    <property type="match status" value="1"/>
</dbReference>
<name>A0A370GI49_9COXI</name>
<keyword evidence="3 5" id="KW-0560">Oxidoreductase</keyword>
<evidence type="ECO:0000256" key="1">
    <source>
        <dbReference type="ARBA" id="ARBA00003868"/>
    </source>
</evidence>
<comment type="function">
    <text evidence="1">Catalyzes the reversible oxidative deamination of glutamate to alpha-ketoglutarate and ammonia.</text>
</comment>
<dbReference type="SUPFAM" id="SSF53223">
    <property type="entry name" value="Aminoacid dehydrogenase-like, N-terminal domain"/>
    <property type="match status" value="1"/>
</dbReference>
<evidence type="ECO:0000256" key="6">
    <source>
        <dbReference type="PIRSR" id="PIRSR000185-1"/>
    </source>
</evidence>
<dbReference type="CDD" id="cd01076">
    <property type="entry name" value="NAD_bind_1_Glu_DH"/>
    <property type="match status" value="1"/>
</dbReference>
<dbReference type="InterPro" id="IPR046346">
    <property type="entry name" value="Aminoacid_DH-like_N_sf"/>
</dbReference>
<dbReference type="SUPFAM" id="SSF51735">
    <property type="entry name" value="NAD(P)-binding Rossmann-fold domains"/>
    <property type="match status" value="1"/>
</dbReference>
<dbReference type="AlphaFoldDB" id="A0A370GI49"/>
<dbReference type="FunFam" id="3.40.50.10860:FF:000003">
    <property type="entry name" value="Glutamate dehydrogenase"/>
    <property type="match status" value="1"/>
</dbReference>
<evidence type="ECO:0000256" key="2">
    <source>
        <dbReference type="ARBA" id="ARBA00006382"/>
    </source>
</evidence>
<proteinExistence type="inferred from homology"/>
<protein>
    <recommendedName>
        <fullName evidence="5">Glutamate dehydrogenase</fullName>
    </recommendedName>
</protein>
<evidence type="ECO:0000256" key="3">
    <source>
        <dbReference type="ARBA" id="ARBA00023002"/>
    </source>
</evidence>
<evidence type="ECO:0000256" key="4">
    <source>
        <dbReference type="ARBA" id="ARBA00048584"/>
    </source>
</evidence>
<feature type="binding site" evidence="7">
    <location>
        <position position="90"/>
    </location>
    <ligand>
        <name>substrate</name>
    </ligand>
</feature>
<dbReference type="Proteomes" id="UP000254720">
    <property type="component" value="Unassembled WGS sequence"/>
</dbReference>
<reference evidence="11 12" key="1">
    <citation type="submission" date="2018-07" db="EMBL/GenBank/DDBJ databases">
        <title>Genomic Encyclopedia of Type Strains, Phase IV (KMG-IV): sequencing the most valuable type-strain genomes for metagenomic binning, comparative biology and taxonomic classification.</title>
        <authorList>
            <person name="Goeker M."/>
        </authorList>
    </citation>
    <scope>NUCLEOTIDE SEQUENCE [LARGE SCALE GENOMIC DNA]</scope>
    <source>
        <strain evidence="11 12">DSM 16500</strain>
    </source>
</reference>
<feature type="domain" description="Glutamate/phenylalanine/leucine/valine/L-tryptophan dehydrogenase C-terminal" evidence="10">
    <location>
        <begin position="179"/>
        <end position="418"/>
    </location>
</feature>
<evidence type="ECO:0000256" key="7">
    <source>
        <dbReference type="PIRSR" id="PIRSR000185-2"/>
    </source>
</evidence>
<dbReference type="PANTHER" id="PTHR11606">
    <property type="entry name" value="GLUTAMATE DEHYDROGENASE"/>
    <property type="match status" value="1"/>
</dbReference>
<keyword evidence="7" id="KW-0547">Nucleotide-binding</keyword>
<dbReference type="GO" id="GO:0000166">
    <property type="term" value="F:nucleotide binding"/>
    <property type="evidence" value="ECO:0007669"/>
    <property type="project" value="UniProtKB-KW"/>
</dbReference>
<sequence>MTMYQDALKRLDKAAAYVRIDAEAVEKLKHPKACLEVAFPVRMDNGQLRIFKGYRVHHNDIRGPTKGGIRYHPNLGLEEIKTLAFWMTIKCAVVGIPFGGAKGGICLDPKQLSRMEVERVSRSYIERIADFIGPDIDIPAPDVYTNEIIMGWMMDEYSTIVRQFTPAVITGKPIPLGGSQGRKGATARGAYYCIKELRKDKKWKVKETKVAIQGFGNAGRHIAKLLYEDGYKIVAVSDSSGGVYHADGLDVDELIHIKENSEELYMGYCKRSVCQLKDVDHITNAALLELDVDLLIPAAIENQITKQNASKIKADVIVEIANGPTTFDAEPVLQKKGILVVPDILANAGGVTVSYFEWVQNKSGFYWSEEEVHQRLHTIMTREFNQVCQLMIQHKTEMRTAAYIHALSRYAEAVTAQGTHDYFSGIR</sequence>
<dbReference type="InterPro" id="IPR014362">
    <property type="entry name" value="Glu_DH"/>
</dbReference>
<feature type="active site" description="Proton donor" evidence="6">
    <location>
        <position position="102"/>
    </location>
</feature>
<organism evidence="11 12">
    <name type="scientific">Aquicella lusitana</name>
    <dbReference type="NCBI Taxonomy" id="254246"/>
    <lineage>
        <taxon>Bacteria</taxon>
        <taxon>Pseudomonadati</taxon>
        <taxon>Pseudomonadota</taxon>
        <taxon>Gammaproteobacteria</taxon>
        <taxon>Legionellales</taxon>
        <taxon>Coxiellaceae</taxon>
        <taxon>Aquicella</taxon>
    </lineage>
</organism>
<dbReference type="PROSITE" id="PS00074">
    <property type="entry name" value="GLFV_DEHYDROGENASE"/>
    <property type="match status" value="1"/>
</dbReference>